<feature type="transmembrane region" description="Helical" evidence="10">
    <location>
        <begin position="105"/>
        <end position="125"/>
    </location>
</feature>
<proteinExistence type="inferred from homology"/>
<evidence type="ECO:0000256" key="1">
    <source>
        <dbReference type="ARBA" id="ARBA00004651"/>
    </source>
</evidence>
<organism evidence="12 13">
    <name type="scientific">Citrus sinensis</name>
    <name type="common">Sweet orange</name>
    <name type="synonym">Citrus aurantium var. sinensis</name>
    <dbReference type="NCBI Taxonomy" id="2711"/>
    <lineage>
        <taxon>Eukaryota</taxon>
        <taxon>Viridiplantae</taxon>
        <taxon>Streptophyta</taxon>
        <taxon>Embryophyta</taxon>
        <taxon>Tracheophyta</taxon>
        <taxon>Spermatophyta</taxon>
        <taxon>Magnoliopsida</taxon>
        <taxon>eudicotyledons</taxon>
        <taxon>Gunneridae</taxon>
        <taxon>Pentapetalae</taxon>
        <taxon>rosids</taxon>
        <taxon>malvids</taxon>
        <taxon>Sapindales</taxon>
        <taxon>Rutaceae</taxon>
        <taxon>Aurantioideae</taxon>
        <taxon>Citrus</taxon>
    </lineage>
</organism>
<keyword evidence="13" id="KW-1185">Reference proteome</keyword>
<keyword evidence="5 10" id="KW-0762">Sugar transport</keyword>
<dbReference type="eggNOG" id="KOG1623">
    <property type="taxonomic scope" value="Eukaryota"/>
</dbReference>
<feature type="transmembrane region" description="Helical" evidence="10">
    <location>
        <begin position="165"/>
        <end position="185"/>
    </location>
</feature>
<keyword evidence="6 10" id="KW-0812">Transmembrane</keyword>
<evidence type="ECO:0000256" key="5">
    <source>
        <dbReference type="ARBA" id="ARBA00022597"/>
    </source>
</evidence>
<sequence>MAILGPHSVIIFGLLGNIVSFLVYLAPLPTFYRIFKKKSTQGFQSIPYSVALFSAMLLLYYASLKGSNAFMLITINGIGCIIESLYLLFFMIYATKTAKIYTTKLLILFNIGALGLIVLLTYLLSKSSDQRLTIVGWICAVFSVCVFAAPLSIIRQVIRTKSVEYMPFSLSCCLTICAGMWLLYGLSIKDYYIATPNILGMAFGATQMILYLAYRTRRNSEILPVAAAVVDPKDREESNNTGAADPCCNHHHRHDSSNGEVEIKAVETNQINHTA</sequence>
<evidence type="ECO:0000256" key="8">
    <source>
        <dbReference type="ARBA" id="ARBA00022989"/>
    </source>
</evidence>
<dbReference type="SMR" id="A0A067H5U0"/>
<keyword evidence="8 10" id="KW-1133">Transmembrane helix</keyword>
<keyword evidence="4" id="KW-1003">Cell membrane</keyword>
<evidence type="ECO:0000256" key="4">
    <source>
        <dbReference type="ARBA" id="ARBA00022475"/>
    </source>
</evidence>
<feature type="transmembrane region" description="Helical" evidence="10">
    <location>
        <begin position="131"/>
        <end position="153"/>
    </location>
</feature>
<accession>A0A067H5U0</accession>
<evidence type="ECO:0000256" key="2">
    <source>
        <dbReference type="ARBA" id="ARBA00007809"/>
    </source>
</evidence>
<reference evidence="12 13" key="1">
    <citation type="submission" date="2014-04" db="EMBL/GenBank/DDBJ databases">
        <authorList>
            <consortium name="International Citrus Genome Consortium"/>
            <person name="Gmitter F."/>
            <person name="Chen C."/>
            <person name="Farmerie W."/>
            <person name="Harkins T."/>
            <person name="Desany B."/>
            <person name="Mohiuddin M."/>
            <person name="Kodira C."/>
            <person name="Borodovsky M."/>
            <person name="Lomsadze A."/>
            <person name="Burns P."/>
            <person name="Jenkins J."/>
            <person name="Prochnik S."/>
            <person name="Shu S."/>
            <person name="Chapman J."/>
            <person name="Pitluck S."/>
            <person name="Schmutz J."/>
            <person name="Rokhsar D."/>
        </authorList>
    </citation>
    <scope>NUCLEOTIDE SEQUENCE</scope>
</reference>
<dbReference type="GO" id="GO:0016020">
    <property type="term" value="C:membrane"/>
    <property type="evidence" value="ECO:0000318"/>
    <property type="project" value="GO_Central"/>
</dbReference>
<protein>
    <recommendedName>
        <fullName evidence="10">Bidirectional sugar transporter SWEET</fullName>
    </recommendedName>
</protein>
<comment type="function">
    <text evidence="10">Mediates both low-affinity uptake and efflux of sugar across the membrane.</text>
</comment>
<evidence type="ECO:0000313" key="13">
    <source>
        <dbReference type="Proteomes" id="UP000027120"/>
    </source>
</evidence>
<keyword evidence="7" id="KW-0677">Repeat</keyword>
<evidence type="ECO:0000256" key="10">
    <source>
        <dbReference type="RuleBase" id="RU910715"/>
    </source>
</evidence>
<evidence type="ECO:0000256" key="7">
    <source>
        <dbReference type="ARBA" id="ARBA00022737"/>
    </source>
</evidence>
<dbReference type="Proteomes" id="UP000027120">
    <property type="component" value="Unassembled WGS sequence"/>
</dbReference>
<dbReference type="PANTHER" id="PTHR10791">
    <property type="entry name" value="RAG1-ACTIVATING PROTEIN 1"/>
    <property type="match status" value="1"/>
</dbReference>
<dbReference type="GO" id="GO:0005886">
    <property type="term" value="C:plasma membrane"/>
    <property type="evidence" value="ECO:0007669"/>
    <property type="project" value="UniProtKB-SubCell"/>
</dbReference>
<dbReference type="GO" id="GO:0008515">
    <property type="term" value="F:sucrose transmembrane transporter activity"/>
    <property type="evidence" value="ECO:0007669"/>
    <property type="project" value="UniProtKB-ARBA"/>
</dbReference>
<dbReference type="FunFam" id="1.20.1280.290:FF:000001">
    <property type="entry name" value="Bidirectional sugar transporter SWEET"/>
    <property type="match status" value="1"/>
</dbReference>
<feature type="transmembrane region" description="Helical" evidence="10">
    <location>
        <begin position="6"/>
        <end position="25"/>
    </location>
</feature>
<evidence type="ECO:0000313" key="12">
    <source>
        <dbReference type="EMBL" id="KDO87388.1"/>
    </source>
</evidence>
<dbReference type="Gene3D" id="1.20.1280.290">
    <property type="match status" value="2"/>
</dbReference>
<feature type="transmembrane region" description="Helical" evidence="10">
    <location>
        <begin position="191"/>
        <end position="214"/>
    </location>
</feature>
<dbReference type="InterPro" id="IPR004316">
    <property type="entry name" value="SWEET_rpt"/>
</dbReference>
<dbReference type="AlphaFoldDB" id="A0A067H5U0"/>
<dbReference type="STRING" id="2711.A0A067H5U0"/>
<evidence type="ECO:0000256" key="9">
    <source>
        <dbReference type="ARBA" id="ARBA00023136"/>
    </source>
</evidence>
<gene>
    <name evidence="12" type="ORF">CISIN_1g036251mg</name>
</gene>
<feature type="transmembrane region" description="Helical" evidence="10">
    <location>
        <begin position="69"/>
        <end position="93"/>
    </location>
</feature>
<keyword evidence="3 10" id="KW-0813">Transport</keyword>
<dbReference type="GO" id="GO:0008643">
    <property type="term" value="P:carbohydrate transport"/>
    <property type="evidence" value="ECO:0000318"/>
    <property type="project" value="GO_Central"/>
</dbReference>
<dbReference type="InterPro" id="IPR047664">
    <property type="entry name" value="SWEET"/>
</dbReference>
<evidence type="ECO:0000256" key="11">
    <source>
        <dbReference type="SAM" id="MobiDB-lite"/>
    </source>
</evidence>
<comment type="subcellular location">
    <subcellularLocation>
        <location evidence="1 10">Cell membrane</location>
        <topology evidence="1 10">Multi-pass membrane protein</topology>
    </subcellularLocation>
</comment>
<dbReference type="GO" id="GO:0051119">
    <property type="term" value="F:sugar transmembrane transporter activity"/>
    <property type="evidence" value="ECO:0000318"/>
    <property type="project" value="GO_Central"/>
</dbReference>
<dbReference type="Pfam" id="PF03083">
    <property type="entry name" value="MtN3_slv"/>
    <property type="match status" value="2"/>
</dbReference>
<feature type="transmembrane region" description="Helical" evidence="10">
    <location>
        <begin position="46"/>
        <end position="63"/>
    </location>
</feature>
<evidence type="ECO:0000256" key="3">
    <source>
        <dbReference type="ARBA" id="ARBA00022448"/>
    </source>
</evidence>
<dbReference type="PANTHER" id="PTHR10791:SF157">
    <property type="entry name" value="BIDIRECTIONAL SUGAR TRANSPORTER SWEET"/>
    <property type="match status" value="1"/>
</dbReference>
<dbReference type="FunFam" id="1.20.1280.290:FF:000003">
    <property type="entry name" value="Bidirectional sugar transporter SWEET"/>
    <property type="match status" value="1"/>
</dbReference>
<evidence type="ECO:0000256" key="6">
    <source>
        <dbReference type="ARBA" id="ARBA00022692"/>
    </source>
</evidence>
<dbReference type="PaxDb" id="2711-XP_006480106.1"/>
<dbReference type="EMBL" id="KK784873">
    <property type="protein sequence ID" value="KDO87388.1"/>
    <property type="molecule type" value="Genomic_DNA"/>
</dbReference>
<keyword evidence="9 10" id="KW-0472">Membrane</keyword>
<name>A0A067H5U0_CITSI</name>
<comment type="similarity">
    <text evidence="2 10">Belongs to the SWEET sugar transporter family.</text>
</comment>
<feature type="region of interest" description="Disordered" evidence="11">
    <location>
        <begin position="234"/>
        <end position="258"/>
    </location>
</feature>